<evidence type="ECO:0000256" key="7">
    <source>
        <dbReference type="ARBA" id="ARBA00023125"/>
    </source>
</evidence>
<comment type="subcellular location">
    <subcellularLocation>
        <location evidence="2">Chromosome</location>
        <location evidence="2">Telomere</location>
    </subcellularLocation>
    <subcellularLocation>
        <location evidence="1">Nucleus</location>
    </subcellularLocation>
</comment>
<dbReference type="GO" id="GO:0010521">
    <property type="term" value="F:telomerase inhibitor activity"/>
    <property type="evidence" value="ECO:0007669"/>
    <property type="project" value="TreeGrafter"/>
</dbReference>
<name>A0A2N1JB30_9BASI</name>
<keyword evidence="13" id="KW-1185">Reference proteome</keyword>
<evidence type="ECO:0000313" key="13">
    <source>
        <dbReference type="Proteomes" id="UP000232875"/>
    </source>
</evidence>
<keyword evidence="6" id="KW-0779">Telomere</keyword>
<dbReference type="AlphaFoldDB" id="A0A2N1JB30"/>
<feature type="domain" description="Telomeric single stranded DNA binding POT1/Cdc13" evidence="11">
    <location>
        <begin position="252"/>
        <end position="391"/>
    </location>
</feature>
<evidence type="ECO:0000256" key="9">
    <source>
        <dbReference type="SAM" id="MobiDB-lite"/>
    </source>
</evidence>
<proteinExistence type="inferred from homology"/>
<evidence type="ECO:0000256" key="2">
    <source>
        <dbReference type="ARBA" id="ARBA00004574"/>
    </source>
</evidence>
<dbReference type="SMART" id="SM00976">
    <property type="entry name" value="Telo_bind"/>
    <property type="match status" value="1"/>
</dbReference>
<reference evidence="12 13" key="1">
    <citation type="submission" date="2017-10" db="EMBL/GenBank/DDBJ databases">
        <title>A novel species of cold-tolerant Malassezia isolated from bats.</title>
        <authorList>
            <person name="Lorch J.M."/>
            <person name="Palmer J.M."/>
            <person name="Vanderwolf K.J."/>
            <person name="Schmidt K.Z."/>
            <person name="Verant M.L."/>
            <person name="Weller T.J."/>
            <person name="Blehert D.S."/>
        </authorList>
    </citation>
    <scope>NUCLEOTIDE SEQUENCE [LARGE SCALE GENOMIC DNA]</scope>
    <source>
        <strain evidence="12 13">NWHC:44797-103</strain>
    </source>
</reference>
<evidence type="ECO:0000256" key="5">
    <source>
        <dbReference type="ARBA" id="ARBA00022454"/>
    </source>
</evidence>
<feature type="region of interest" description="Disordered" evidence="9">
    <location>
        <begin position="199"/>
        <end position="240"/>
    </location>
</feature>
<evidence type="ECO:0000256" key="10">
    <source>
        <dbReference type="SAM" id="Phobius"/>
    </source>
</evidence>
<evidence type="ECO:0000256" key="8">
    <source>
        <dbReference type="ARBA" id="ARBA00023242"/>
    </source>
</evidence>
<evidence type="ECO:0000256" key="4">
    <source>
        <dbReference type="ARBA" id="ARBA00015253"/>
    </source>
</evidence>
<dbReference type="InterPro" id="IPR032042">
    <property type="entry name" value="POT1PC"/>
</dbReference>
<sequence>MRRIRRGKVHRVPDAALSEQLLTSSFSYPVCVEPFSPLSAAHGPMTPHAIDSALQFYAGETPALGTLVDMHTWMKRVAAGRGALVCVAASIVMMDAFQDMQPPFFWDADGTRVPVQFVGQKIKALYAALATQEPFVPVPLFLSGYGAELMRLGPVQQPKATVVYNQARVALKALLANGESVWFDCNKDGPVNQVVRDAKRAPRQASPAPSVESWFPSADVHASSERTAPMPGVPSSAPSQLGGARKLGNYMYTPITHLELHSIVNVMGIATMNAIERPPAPRFRDTMVKLTIADGSHGGPHMPLISSNLFSTDQAALPGTVVENEAVLFRGLQIGTYNGKPQGVANRKHAFSWAVWNATSRTWRYSSAHDGSDFTDTERTALLDMVAHLAPPPPSAPESGTPQASIAPGIRPTVNIEALQPFTFVDIICVIVKVFPRSIPPDIYVTDYTVNEKIYSGNDRCLGSAAVPLTMQRQFGDQHAGSGCVLQVGLWGEQAPLVAQLEPGLLVCLENVRIKENGITGFLTGALGSPGDRGVKIRAVDEHLPAVQALLARRDAKMGKRGMAPPKRPADAPLAPPPPVRHRAASATQPVRAPGPIAGARFPMDDDA</sequence>
<feature type="transmembrane region" description="Helical" evidence="10">
    <location>
        <begin position="78"/>
        <end position="97"/>
    </location>
</feature>
<evidence type="ECO:0000256" key="1">
    <source>
        <dbReference type="ARBA" id="ARBA00004123"/>
    </source>
</evidence>
<evidence type="ECO:0000256" key="3">
    <source>
        <dbReference type="ARBA" id="ARBA00008442"/>
    </source>
</evidence>
<keyword evidence="10" id="KW-1133">Transmembrane helix</keyword>
<keyword evidence="10" id="KW-0812">Transmembrane</keyword>
<keyword evidence="7" id="KW-0238">DNA-binding</keyword>
<dbReference type="OrthoDB" id="2186770at2759"/>
<keyword evidence="5" id="KW-0158">Chromosome</keyword>
<gene>
    <name evidence="12" type="ORF">MVES_002481</name>
</gene>
<evidence type="ECO:0000256" key="6">
    <source>
        <dbReference type="ARBA" id="ARBA00022895"/>
    </source>
</evidence>
<dbReference type="Gene3D" id="2.40.50.140">
    <property type="entry name" value="Nucleic acid-binding proteins"/>
    <property type="match status" value="2"/>
</dbReference>
<protein>
    <recommendedName>
        <fullName evidence="4">Protection of telomeres protein 1</fullName>
    </recommendedName>
</protein>
<dbReference type="GO" id="GO:0000783">
    <property type="term" value="C:nuclear telomere cap complex"/>
    <property type="evidence" value="ECO:0007669"/>
    <property type="project" value="TreeGrafter"/>
</dbReference>
<dbReference type="GO" id="GO:0098505">
    <property type="term" value="F:G-rich strand telomeric DNA binding"/>
    <property type="evidence" value="ECO:0007669"/>
    <property type="project" value="TreeGrafter"/>
</dbReference>
<dbReference type="GO" id="GO:0016233">
    <property type="term" value="P:telomere capping"/>
    <property type="evidence" value="ECO:0007669"/>
    <property type="project" value="TreeGrafter"/>
</dbReference>
<keyword evidence="10" id="KW-0472">Membrane</keyword>
<evidence type="ECO:0000259" key="11">
    <source>
        <dbReference type="SMART" id="SM00976"/>
    </source>
</evidence>
<dbReference type="PANTHER" id="PTHR14513">
    <property type="entry name" value="PROTECTION OF TELOMERES 1"/>
    <property type="match status" value="1"/>
</dbReference>
<evidence type="ECO:0000313" key="12">
    <source>
        <dbReference type="EMBL" id="PKI83702.1"/>
    </source>
</evidence>
<dbReference type="Proteomes" id="UP000232875">
    <property type="component" value="Unassembled WGS sequence"/>
</dbReference>
<dbReference type="InterPro" id="IPR012340">
    <property type="entry name" value="NA-bd_OB-fold"/>
</dbReference>
<feature type="region of interest" description="Disordered" evidence="9">
    <location>
        <begin position="557"/>
        <end position="608"/>
    </location>
</feature>
<dbReference type="InterPro" id="IPR011564">
    <property type="entry name" value="Telomer_end-bd_POT1/Cdc13"/>
</dbReference>
<dbReference type="PANTHER" id="PTHR14513:SF0">
    <property type="entry name" value="PROTECTION OF TELOMERES PROTEIN 1"/>
    <property type="match status" value="1"/>
</dbReference>
<comment type="similarity">
    <text evidence="3">Belongs to the telombin family.</text>
</comment>
<dbReference type="SUPFAM" id="SSF50249">
    <property type="entry name" value="Nucleic acid-binding proteins"/>
    <property type="match status" value="2"/>
</dbReference>
<dbReference type="EMBL" id="KZ454991">
    <property type="protein sequence ID" value="PKI83702.1"/>
    <property type="molecule type" value="Genomic_DNA"/>
</dbReference>
<dbReference type="STRING" id="2020962.A0A2N1JB30"/>
<organism evidence="12 13">
    <name type="scientific">Malassezia vespertilionis</name>
    <dbReference type="NCBI Taxonomy" id="2020962"/>
    <lineage>
        <taxon>Eukaryota</taxon>
        <taxon>Fungi</taxon>
        <taxon>Dikarya</taxon>
        <taxon>Basidiomycota</taxon>
        <taxon>Ustilaginomycotina</taxon>
        <taxon>Malasseziomycetes</taxon>
        <taxon>Malasseziales</taxon>
        <taxon>Malasseziaceae</taxon>
        <taxon>Malassezia</taxon>
    </lineage>
</organism>
<keyword evidence="8" id="KW-0539">Nucleus</keyword>
<dbReference type="GO" id="GO:0032210">
    <property type="term" value="P:regulation of telomere maintenance via telomerase"/>
    <property type="evidence" value="ECO:0007669"/>
    <property type="project" value="TreeGrafter"/>
</dbReference>
<dbReference type="Pfam" id="PF16686">
    <property type="entry name" value="POT1PC"/>
    <property type="match status" value="1"/>
</dbReference>
<accession>A0A2N1JB30</accession>
<dbReference type="InterPro" id="IPR028389">
    <property type="entry name" value="POT1"/>
</dbReference>